<dbReference type="Proteomes" id="UP000824202">
    <property type="component" value="Unassembled WGS sequence"/>
</dbReference>
<accession>A0A9D2ABE8</accession>
<protein>
    <submittedName>
        <fullName evidence="2">Outer membrane beta-barrel protein</fullName>
    </submittedName>
</protein>
<evidence type="ECO:0000259" key="1">
    <source>
        <dbReference type="Pfam" id="PF14905"/>
    </source>
</evidence>
<evidence type="ECO:0000313" key="3">
    <source>
        <dbReference type="Proteomes" id="UP000824202"/>
    </source>
</evidence>
<gene>
    <name evidence="2" type="ORF">H9863_04000</name>
</gene>
<dbReference type="SUPFAM" id="SSF56935">
    <property type="entry name" value="Porins"/>
    <property type="match status" value="1"/>
</dbReference>
<sequence>MAQGKVMVFKEKSGRKCPWRWLWVWVAVCGVWCGEAWGAVAGEPLRRVDTLAVEGVKVSGTVWGDDTGDRLPGAYVYLGEERLLVGSTDTAGIFRLEGVPKGEVVLSVSYVGYEMFSGLFRVDRDLDLGDIRLRSMTLDEVVVREKPPLMIARGDTVKFNAAAVKVAPDADLEALIKKFPGLEVVDGKIMANGKEVVKIYIDGQEYALGNPGEVLRNLPAKLVERIAMYDERSRMAEFGGYDDGSRYRVLNLETHDPERTKVFGEAEAGYGMTLPPERTFDENNYMLSGRGNVFTPKHKWTLSADWRNSGSSGELPGARLEPERGRMRNGSAFANVSSKLGEEKNLTGSYNFSNNDGYSASLSRVEYFPTERYEMRVYDSERHSWDKGSNHRAAVELNLGRGWKDLLMVSVSVNRSETEGRGVSLTENVEDGDTVNVSSMASRNRNHSTDVSGNVMWMKNIGEGKRTFALEMRGNYSRRVAESWTNSEEHAVDEAGVRSDTVRNLLNSNDNDGYSFDIGGKWSEHLSEKWSMDVDYSYRQDVDRTGQRSRVFRDAGFVEETGVDTAQTNDLRNAYRVHAYGLSLSFNPGEWSLNGGVELSHTRMRNRYRYLGRGDSVLVSRYVDVSPSLVFNCSLGEGGNLGISYRGQSSSPNAAQLQDVLTVNSPLSVSRGNPGLQKSYSHSLNASIFGFRPETFNSYHAMMSASQTFNAMATDTWVMERDTVVEGYALSRGAQLSMPVNLDGEWRFSVNGNYSFRWEKAKLRFSTGGGYSFSRTPSVYDHVLNRSSSHTANLHVQVSTDVSEYWDVSLSSSSGGTFARNTETEKTRSFNENLSADARWECAEGALRGIFVQASYNGQFYLTWRGRERTSQPEHVLGASVGKKFGRENRWRVSLSCDDILQNRRTMNYSLGDLSSTTNYSMLPSATIMLGITYRFDNIRPGKEE</sequence>
<reference evidence="2" key="1">
    <citation type="journal article" date="2021" name="PeerJ">
        <title>Extensive microbial diversity within the chicken gut microbiome revealed by metagenomics and culture.</title>
        <authorList>
            <person name="Gilroy R."/>
            <person name="Ravi A."/>
            <person name="Getino M."/>
            <person name="Pursley I."/>
            <person name="Horton D.L."/>
            <person name="Alikhan N.F."/>
            <person name="Baker D."/>
            <person name="Gharbi K."/>
            <person name="Hall N."/>
            <person name="Watson M."/>
            <person name="Adriaenssens E.M."/>
            <person name="Foster-Nyarko E."/>
            <person name="Jarju S."/>
            <person name="Secka A."/>
            <person name="Antonio M."/>
            <person name="Oren A."/>
            <person name="Chaudhuri R.R."/>
            <person name="La Ragione R."/>
            <person name="Hildebrand F."/>
            <person name="Pallen M.J."/>
        </authorList>
    </citation>
    <scope>NUCLEOTIDE SEQUENCE</scope>
    <source>
        <strain evidence="2">23274</strain>
    </source>
</reference>
<dbReference type="Pfam" id="PF13715">
    <property type="entry name" value="CarbopepD_reg_2"/>
    <property type="match status" value="1"/>
</dbReference>
<feature type="domain" description="Outer membrane protein beta-barrel" evidence="1">
    <location>
        <begin position="470"/>
        <end position="934"/>
    </location>
</feature>
<reference evidence="2" key="2">
    <citation type="submission" date="2021-04" db="EMBL/GenBank/DDBJ databases">
        <authorList>
            <person name="Gilroy R."/>
        </authorList>
    </citation>
    <scope>NUCLEOTIDE SEQUENCE</scope>
    <source>
        <strain evidence="2">23274</strain>
    </source>
</reference>
<dbReference type="Pfam" id="PF14905">
    <property type="entry name" value="OMP_b-brl_3"/>
    <property type="match status" value="1"/>
</dbReference>
<comment type="caution">
    <text evidence="2">The sequence shown here is derived from an EMBL/GenBank/DDBJ whole genome shotgun (WGS) entry which is preliminary data.</text>
</comment>
<evidence type="ECO:0000313" key="2">
    <source>
        <dbReference type="EMBL" id="HIX03266.1"/>
    </source>
</evidence>
<proteinExistence type="predicted"/>
<dbReference type="InterPro" id="IPR041700">
    <property type="entry name" value="OMP_b-brl_3"/>
</dbReference>
<dbReference type="SUPFAM" id="SSF49464">
    <property type="entry name" value="Carboxypeptidase regulatory domain-like"/>
    <property type="match status" value="1"/>
</dbReference>
<name>A0A9D2ABE8_9BACT</name>
<organism evidence="2 3">
    <name type="scientific">Candidatus Odoribacter faecigallinarum</name>
    <dbReference type="NCBI Taxonomy" id="2838706"/>
    <lineage>
        <taxon>Bacteria</taxon>
        <taxon>Pseudomonadati</taxon>
        <taxon>Bacteroidota</taxon>
        <taxon>Bacteroidia</taxon>
        <taxon>Bacteroidales</taxon>
        <taxon>Odoribacteraceae</taxon>
        <taxon>Odoribacter</taxon>
    </lineage>
</organism>
<dbReference type="AlphaFoldDB" id="A0A9D2ABE8"/>
<dbReference type="EMBL" id="DXFT01000081">
    <property type="protein sequence ID" value="HIX03266.1"/>
    <property type="molecule type" value="Genomic_DNA"/>
</dbReference>
<dbReference type="InterPro" id="IPR008969">
    <property type="entry name" value="CarboxyPept-like_regulatory"/>
</dbReference>